<dbReference type="InParanoid" id="A0A3N4K8I1"/>
<proteinExistence type="predicted"/>
<keyword evidence="2" id="KW-1185">Reference proteome</keyword>
<dbReference type="STRING" id="1392247.A0A3N4K8I1"/>
<dbReference type="InterPro" id="IPR041078">
    <property type="entry name" value="Plavaka"/>
</dbReference>
<dbReference type="OrthoDB" id="5322288at2759"/>
<dbReference type="Pfam" id="PF18759">
    <property type="entry name" value="Plavaka"/>
    <property type="match status" value="1"/>
</dbReference>
<gene>
    <name evidence="1" type="ORF">P167DRAFT_496693</name>
</gene>
<reference evidence="1 2" key="1">
    <citation type="journal article" date="2018" name="Nat. Ecol. Evol.">
        <title>Pezizomycetes genomes reveal the molecular basis of ectomycorrhizal truffle lifestyle.</title>
        <authorList>
            <person name="Murat C."/>
            <person name="Payen T."/>
            <person name="Noel B."/>
            <person name="Kuo A."/>
            <person name="Morin E."/>
            <person name="Chen J."/>
            <person name="Kohler A."/>
            <person name="Krizsan K."/>
            <person name="Balestrini R."/>
            <person name="Da Silva C."/>
            <person name="Montanini B."/>
            <person name="Hainaut M."/>
            <person name="Levati E."/>
            <person name="Barry K.W."/>
            <person name="Belfiori B."/>
            <person name="Cichocki N."/>
            <person name="Clum A."/>
            <person name="Dockter R.B."/>
            <person name="Fauchery L."/>
            <person name="Guy J."/>
            <person name="Iotti M."/>
            <person name="Le Tacon F."/>
            <person name="Lindquist E.A."/>
            <person name="Lipzen A."/>
            <person name="Malagnac F."/>
            <person name="Mello A."/>
            <person name="Molinier V."/>
            <person name="Miyauchi S."/>
            <person name="Poulain J."/>
            <person name="Riccioni C."/>
            <person name="Rubini A."/>
            <person name="Sitrit Y."/>
            <person name="Splivallo R."/>
            <person name="Traeger S."/>
            <person name="Wang M."/>
            <person name="Zifcakova L."/>
            <person name="Wipf D."/>
            <person name="Zambonelli A."/>
            <person name="Paolocci F."/>
            <person name="Nowrousian M."/>
            <person name="Ottonello S."/>
            <person name="Baldrian P."/>
            <person name="Spatafora J.W."/>
            <person name="Henrissat B."/>
            <person name="Nagy L.G."/>
            <person name="Aury J.M."/>
            <person name="Wincker P."/>
            <person name="Grigoriev I.V."/>
            <person name="Bonfante P."/>
            <person name="Martin F.M."/>
        </authorList>
    </citation>
    <scope>NUCLEOTIDE SEQUENCE [LARGE SCALE GENOMIC DNA]</scope>
    <source>
        <strain evidence="1 2">CCBAS932</strain>
    </source>
</reference>
<protein>
    <submittedName>
        <fullName evidence="1">Uncharacterized protein</fullName>
    </submittedName>
</protein>
<evidence type="ECO:0000313" key="2">
    <source>
        <dbReference type="Proteomes" id="UP000277580"/>
    </source>
</evidence>
<sequence>MVIVRYLLGQRAFRESLVYAPVVELNESGERIYGEIHTGDWWWETQNTLPEGSTVVPIICASDGTHLTNFSGDKKAWPIYLTIGNIKSSVRSKPTGHSLILLGLLPSQMALHRALGEIFQSIRECSQEGELIACTDGYERLCFPVLSGWIAVQPEHSNLQNISTSSCPKCEV</sequence>
<dbReference type="EMBL" id="ML119213">
    <property type="protein sequence ID" value="RPB06844.1"/>
    <property type="molecule type" value="Genomic_DNA"/>
</dbReference>
<evidence type="ECO:0000313" key="1">
    <source>
        <dbReference type="EMBL" id="RPB06844.1"/>
    </source>
</evidence>
<dbReference type="AlphaFoldDB" id="A0A3N4K8I1"/>
<organism evidence="1 2">
    <name type="scientific">Morchella conica CCBAS932</name>
    <dbReference type="NCBI Taxonomy" id="1392247"/>
    <lineage>
        <taxon>Eukaryota</taxon>
        <taxon>Fungi</taxon>
        <taxon>Dikarya</taxon>
        <taxon>Ascomycota</taxon>
        <taxon>Pezizomycotina</taxon>
        <taxon>Pezizomycetes</taxon>
        <taxon>Pezizales</taxon>
        <taxon>Morchellaceae</taxon>
        <taxon>Morchella</taxon>
    </lineage>
</organism>
<dbReference type="Proteomes" id="UP000277580">
    <property type="component" value="Unassembled WGS sequence"/>
</dbReference>
<accession>A0A3N4K8I1</accession>
<feature type="non-terminal residue" evidence="1">
    <location>
        <position position="172"/>
    </location>
</feature>
<name>A0A3N4K8I1_9PEZI</name>